<dbReference type="Proteomes" id="UP000515135">
    <property type="component" value="Unplaced"/>
</dbReference>
<evidence type="ECO:0000313" key="3">
    <source>
        <dbReference type="RefSeq" id="XP_019643527.1"/>
    </source>
</evidence>
<dbReference type="InterPro" id="IPR016187">
    <property type="entry name" value="CTDL_fold"/>
</dbReference>
<reference evidence="3" key="1">
    <citation type="submission" date="2025-08" db="UniProtKB">
        <authorList>
            <consortium name="RefSeq"/>
        </authorList>
    </citation>
    <scope>IDENTIFICATION</scope>
    <source>
        <tissue evidence="3">Gonad</tissue>
    </source>
</reference>
<dbReference type="PROSITE" id="PS50041">
    <property type="entry name" value="C_TYPE_LECTIN_2"/>
    <property type="match status" value="1"/>
</dbReference>
<keyword evidence="2" id="KW-1185">Reference proteome</keyword>
<proteinExistence type="predicted"/>
<protein>
    <submittedName>
        <fullName evidence="3">Asialoglycoprotein receptor 1-like</fullName>
    </submittedName>
</protein>
<dbReference type="InterPro" id="IPR016186">
    <property type="entry name" value="C-type_lectin-like/link_sf"/>
</dbReference>
<evidence type="ECO:0000313" key="2">
    <source>
        <dbReference type="Proteomes" id="UP000515135"/>
    </source>
</evidence>
<gene>
    <name evidence="3" type="primary">LOC109484621</name>
</gene>
<dbReference type="GeneID" id="109484621"/>
<dbReference type="SUPFAM" id="SSF56436">
    <property type="entry name" value="C-type lectin-like"/>
    <property type="match status" value="1"/>
</dbReference>
<dbReference type="Pfam" id="PF00059">
    <property type="entry name" value="Lectin_C"/>
    <property type="match status" value="1"/>
</dbReference>
<dbReference type="PANTHER" id="PTHR22801">
    <property type="entry name" value="LITHOSTATHINE"/>
    <property type="match status" value="1"/>
</dbReference>
<dbReference type="KEGG" id="bbel:109484621"/>
<dbReference type="InterPro" id="IPR050801">
    <property type="entry name" value="Ca-Dep_Lectins_ImmuneDev"/>
</dbReference>
<dbReference type="InterPro" id="IPR001304">
    <property type="entry name" value="C-type_lectin-like"/>
</dbReference>
<feature type="domain" description="C-type lectin" evidence="1">
    <location>
        <begin position="8"/>
        <end position="82"/>
    </location>
</feature>
<sequence length="91" mass="10387">MPRDAGINAFLVSLHKEGRYWFGLHRQEDKWVWMDGTALGTGYNRWAPREPYILAGSCAMYEKADDCWYASRCGKTVHFICQVSPSAAPDK</sequence>
<dbReference type="RefSeq" id="XP_019643527.1">
    <property type="nucleotide sequence ID" value="XM_019787968.1"/>
</dbReference>
<dbReference type="OrthoDB" id="8935730at2759"/>
<accession>A0A6P5AKB1</accession>
<name>A0A6P5AKB1_BRABE</name>
<dbReference type="PANTHER" id="PTHR22801:SF63">
    <property type="entry name" value="C-TYPE LECTIN DOMAIN-CONTAINING PROTEIN"/>
    <property type="match status" value="1"/>
</dbReference>
<dbReference type="AlphaFoldDB" id="A0A6P5AKB1"/>
<dbReference type="Gene3D" id="3.10.100.10">
    <property type="entry name" value="Mannose-Binding Protein A, subunit A"/>
    <property type="match status" value="1"/>
</dbReference>
<evidence type="ECO:0000259" key="1">
    <source>
        <dbReference type="PROSITE" id="PS50041"/>
    </source>
</evidence>
<organism evidence="2 3">
    <name type="scientific">Branchiostoma belcheri</name>
    <name type="common">Amphioxus</name>
    <dbReference type="NCBI Taxonomy" id="7741"/>
    <lineage>
        <taxon>Eukaryota</taxon>
        <taxon>Metazoa</taxon>
        <taxon>Chordata</taxon>
        <taxon>Cephalochordata</taxon>
        <taxon>Leptocardii</taxon>
        <taxon>Amphioxiformes</taxon>
        <taxon>Branchiostomatidae</taxon>
        <taxon>Branchiostoma</taxon>
    </lineage>
</organism>
<dbReference type="CDD" id="cd00037">
    <property type="entry name" value="CLECT"/>
    <property type="match status" value="1"/>
</dbReference>